<comment type="caution">
    <text evidence="1">The sequence shown here is derived from an EMBL/GenBank/DDBJ whole genome shotgun (WGS) entry which is preliminary data.</text>
</comment>
<dbReference type="PANTHER" id="PTHR33710:SF62">
    <property type="entry name" value="DUF4283 DOMAIN PROTEIN"/>
    <property type="match status" value="1"/>
</dbReference>
<evidence type="ECO:0000313" key="1">
    <source>
        <dbReference type="EMBL" id="KAK5775145.1"/>
    </source>
</evidence>
<evidence type="ECO:0008006" key="3">
    <source>
        <dbReference type="Google" id="ProtNLM"/>
    </source>
</evidence>
<organism evidence="1 2">
    <name type="scientific">Gossypium arboreum</name>
    <name type="common">Tree cotton</name>
    <name type="synonym">Gossypium nanking</name>
    <dbReference type="NCBI Taxonomy" id="29729"/>
    <lineage>
        <taxon>Eukaryota</taxon>
        <taxon>Viridiplantae</taxon>
        <taxon>Streptophyta</taxon>
        <taxon>Embryophyta</taxon>
        <taxon>Tracheophyta</taxon>
        <taxon>Spermatophyta</taxon>
        <taxon>Magnoliopsida</taxon>
        <taxon>eudicotyledons</taxon>
        <taxon>Gunneridae</taxon>
        <taxon>Pentapetalae</taxon>
        <taxon>rosids</taxon>
        <taxon>malvids</taxon>
        <taxon>Malvales</taxon>
        <taxon>Malvaceae</taxon>
        <taxon>Malvoideae</taxon>
        <taxon>Gossypium</taxon>
    </lineage>
</organism>
<gene>
    <name evidence="1" type="ORF">PVK06_043014</name>
</gene>
<keyword evidence="2" id="KW-1185">Reference proteome</keyword>
<sequence>MEIFRNVLADCQLIDVGFFGNWFTWDRGNLPETNIRERLERGVANEEWMAMFPEETSSGNLLQKLDNLKEARLSELIEAERDDFNLAEMNDTKIQLNFEIEKNEHYWKQKARVNWLKFGDRNTTFFNSQAIQRRRRNFIHKLKDEEGRETKIVHKMEGIARSYFQNLFMSEVRGNNNHLLSGIVRYISEEDNQIKDLQHYTQGKRLEK</sequence>
<protein>
    <recommendedName>
        <fullName evidence="3">Reverse transcriptase</fullName>
    </recommendedName>
</protein>
<dbReference type="Proteomes" id="UP001358586">
    <property type="component" value="Chromosome 12"/>
</dbReference>
<name>A0ABR0MP41_GOSAR</name>
<dbReference type="EMBL" id="JARKNE010000012">
    <property type="protein sequence ID" value="KAK5775145.1"/>
    <property type="molecule type" value="Genomic_DNA"/>
</dbReference>
<reference evidence="1 2" key="1">
    <citation type="submission" date="2023-03" db="EMBL/GenBank/DDBJ databases">
        <title>WGS of Gossypium arboreum.</title>
        <authorList>
            <person name="Yu D."/>
        </authorList>
    </citation>
    <scope>NUCLEOTIDE SEQUENCE [LARGE SCALE GENOMIC DNA]</scope>
    <source>
        <tissue evidence="1">Leaf</tissue>
    </source>
</reference>
<dbReference type="PANTHER" id="PTHR33710">
    <property type="entry name" value="BNAC02G09200D PROTEIN"/>
    <property type="match status" value="1"/>
</dbReference>
<proteinExistence type="predicted"/>
<evidence type="ECO:0000313" key="2">
    <source>
        <dbReference type="Proteomes" id="UP001358586"/>
    </source>
</evidence>
<accession>A0ABR0MP41</accession>